<evidence type="ECO:0000313" key="3">
    <source>
        <dbReference type="Proteomes" id="UP000283872"/>
    </source>
</evidence>
<dbReference type="RefSeq" id="WP_118086217.1">
    <property type="nucleotide sequence ID" value="NZ_QRVA01000058.1"/>
</dbReference>
<feature type="compositionally biased region" description="Polar residues" evidence="1">
    <location>
        <begin position="30"/>
        <end position="49"/>
    </location>
</feature>
<dbReference type="Proteomes" id="UP000283872">
    <property type="component" value="Unassembled WGS sequence"/>
</dbReference>
<evidence type="ECO:0000256" key="1">
    <source>
        <dbReference type="SAM" id="MobiDB-lite"/>
    </source>
</evidence>
<comment type="caution">
    <text evidence="2">The sequence shown here is derived from an EMBL/GenBank/DDBJ whole genome shotgun (WGS) entry which is preliminary data.</text>
</comment>
<organism evidence="2 3">
    <name type="scientific">Segatella copri</name>
    <dbReference type="NCBI Taxonomy" id="165179"/>
    <lineage>
        <taxon>Bacteria</taxon>
        <taxon>Pseudomonadati</taxon>
        <taxon>Bacteroidota</taxon>
        <taxon>Bacteroidia</taxon>
        <taxon>Bacteroidales</taxon>
        <taxon>Prevotellaceae</taxon>
        <taxon>Segatella</taxon>
    </lineage>
</organism>
<protein>
    <submittedName>
        <fullName evidence="2">Uncharacterized protein</fullName>
    </submittedName>
</protein>
<gene>
    <name evidence="2" type="ORF">DWY11_14590</name>
</gene>
<feature type="region of interest" description="Disordered" evidence="1">
    <location>
        <begin position="20"/>
        <end position="53"/>
    </location>
</feature>
<evidence type="ECO:0000313" key="2">
    <source>
        <dbReference type="EMBL" id="RGS11206.1"/>
    </source>
</evidence>
<dbReference type="AlphaFoldDB" id="A0A3R5WIF1"/>
<sequence length="114" mass="13032">MAKKNMDILLGNILGKAAIHPQDRFDKSPGNPQEQQISAPSPQTESDSPNEAPWRHFSFICSKELVDKVQTIARKEGFTIRSFMEYVMKQGVEAYESKYGKVKKIRTKTIREVM</sequence>
<reference evidence="2 3" key="1">
    <citation type="submission" date="2018-08" db="EMBL/GenBank/DDBJ databases">
        <title>A genome reference for cultivated species of the human gut microbiota.</title>
        <authorList>
            <person name="Zou Y."/>
            <person name="Xue W."/>
            <person name="Luo G."/>
        </authorList>
    </citation>
    <scope>NUCLEOTIDE SEQUENCE [LARGE SCALE GENOMIC DNA]</scope>
    <source>
        <strain evidence="2 3">AF24-12</strain>
    </source>
</reference>
<dbReference type="EMBL" id="QRVA01000058">
    <property type="protein sequence ID" value="RGS11206.1"/>
    <property type="molecule type" value="Genomic_DNA"/>
</dbReference>
<name>A0A3R5WIF1_9BACT</name>
<proteinExistence type="predicted"/>
<accession>A0A3R5WIF1</accession>